<accession>A0A0N8V9A3</accession>
<evidence type="ECO:0000313" key="2">
    <source>
        <dbReference type="Proteomes" id="UP000050491"/>
    </source>
</evidence>
<evidence type="ECO:0000313" key="1">
    <source>
        <dbReference type="EMBL" id="KQA97834.1"/>
    </source>
</evidence>
<proteinExistence type="predicted"/>
<dbReference type="Proteomes" id="UP000050491">
    <property type="component" value="Unassembled WGS sequence"/>
</dbReference>
<organism evidence="1 2">
    <name type="scientific">Vibrio metoecus</name>
    <dbReference type="NCBI Taxonomy" id="1481663"/>
    <lineage>
        <taxon>Bacteria</taxon>
        <taxon>Pseudomonadati</taxon>
        <taxon>Pseudomonadota</taxon>
        <taxon>Gammaproteobacteria</taxon>
        <taxon>Vibrionales</taxon>
        <taxon>Vibrionaceae</taxon>
        <taxon>Vibrio</taxon>
    </lineage>
</organism>
<dbReference type="PATRIC" id="fig|1481663.12.peg.2558"/>
<protein>
    <submittedName>
        <fullName evidence="1">Uncharacterized protein</fullName>
    </submittedName>
</protein>
<name>A0A0N8V9A3_VIBMT</name>
<gene>
    <name evidence="1" type="ORF">XV92_17985</name>
</gene>
<dbReference type="EMBL" id="LBGP01000031">
    <property type="protein sequence ID" value="KQA97834.1"/>
    <property type="molecule type" value="Genomic_DNA"/>
</dbReference>
<dbReference type="AlphaFoldDB" id="A0A0N8V9A3"/>
<comment type="caution">
    <text evidence="1">The sequence shown here is derived from an EMBL/GenBank/DDBJ whole genome shotgun (WGS) entry which is preliminary data.</text>
</comment>
<sequence length="94" mass="10764">MMNVDKAKKRILKRVQRGFKGYPQISLEYFGKTTDFATEVVITFVPEENAEAQIQRFTSDKDVREDEAIQSVLLKIIERADAATVLESREISVI</sequence>
<reference evidence="1 2" key="1">
    <citation type="journal article" date="2015" name="Genome Biol. Evol.">
        <title>The Dynamics of Genetic Interactions between Vibrio metoecus and Vibrio cholerae, Two Close Relatives Co-Occurring in the Environment.</title>
        <authorList>
            <person name="Orata F.D."/>
            <person name="Kirchberger P.C."/>
            <person name="Meheust R."/>
            <person name="Barlow E.J."/>
            <person name="Tarr C.L."/>
            <person name="Boucher Y."/>
        </authorList>
    </citation>
    <scope>NUCLEOTIDE SEQUENCE [LARGE SCALE GENOMIC DNA]</scope>
    <source>
        <strain evidence="1 2">YB5B04</strain>
    </source>
</reference>
<dbReference type="OrthoDB" id="5770315at2"/>